<evidence type="ECO:0000313" key="1">
    <source>
        <dbReference type="EMBL" id="AKF11728.1"/>
    </source>
</evidence>
<dbReference type="STRING" id="927083.DB32_008877"/>
<protein>
    <submittedName>
        <fullName evidence="1">Uncharacterized protein</fullName>
    </submittedName>
</protein>
<keyword evidence="2" id="KW-1185">Reference proteome</keyword>
<sequence length="207" mass="22556">MSGGVEGVLYDSQRVSSERLESAVTELASVYAVRWRWAADLFDAAISATRFDIRVHTAEMALLQRTFFHYLTTARPDPSDRIRIGRAVLSLIGSSERHAIERAAAVTNKIMRNPENVGVDFAPEELTALIASEPPALEARSVVASALSRAVEHRMDDASSRAVVETALGEGRKLVLSFEAQIHAALAWLSLSSAEEIHVVTNDEQSG</sequence>
<evidence type="ECO:0000313" key="2">
    <source>
        <dbReference type="Proteomes" id="UP000034883"/>
    </source>
</evidence>
<dbReference type="EMBL" id="CP011125">
    <property type="protein sequence ID" value="AKF11728.1"/>
    <property type="molecule type" value="Genomic_DNA"/>
</dbReference>
<gene>
    <name evidence="1" type="ORF">DB32_008877</name>
</gene>
<dbReference type="Proteomes" id="UP000034883">
    <property type="component" value="Chromosome"/>
</dbReference>
<reference evidence="1 2" key="1">
    <citation type="submission" date="2015-03" db="EMBL/GenBank/DDBJ databases">
        <title>Genome assembly of Sandaracinus amylolyticus DSM 53668.</title>
        <authorList>
            <person name="Sharma G."/>
            <person name="Subramanian S."/>
        </authorList>
    </citation>
    <scope>NUCLEOTIDE SEQUENCE [LARGE SCALE GENOMIC DNA]</scope>
    <source>
        <strain evidence="1 2">DSM 53668</strain>
    </source>
</reference>
<organism evidence="1 2">
    <name type="scientific">Sandaracinus amylolyticus</name>
    <dbReference type="NCBI Taxonomy" id="927083"/>
    <lineage>
        <taxon>Bacteria</taxon>
        <taxon>Pseudomonadati</taxon>
        <taxon>Myxococcota</taxon>
        <taxon>Polyangia</taxon>
        <taxon>Polyangiales</taxon>
        <taxon>Sandaracinaceae</taxon>
        <taxon>Sandaracinus</taxon>
    </lineage>
</organism>
<dbReference type="AlphaFoldDB" id="A0A0F6YNN5"/>
<name>A0A0F6YNN5_9BACT</name>
<accession>A0A0F6YNN5</accession>
<proteinExistence type="predicted"/>
<dbReference type="KEGG" id="samy:DB32_008877"/>